<keyword evidence="1" id="KW-0489">Methyltransferase</keyword>
<organism evidence="4 5">
    <name type="scientific">Hyalella azteca</name>
    <name type="common">Amphipod</name>
    <dbReference type="NCBI Taxonomy" id="294128"/>
    <lineage>
        <taxon>Eukaryota</taxon>
        <taxon>Metazoa</taxon>
        <taxon>Ecdysozoa</taxon>
        <taxon>Arthropoda</taxon>
        <taxon>Crustacea</taxon>
        <taxon>Multicrustacea</taxon>
        <taxon>Malacostraca</taxon>
        <taxon>Eumalacostraca</taxon>
        <taxon>Peracarida</taxon>
        <taxon>Amphipoda</taxon>
        <taxon>Senticaudata</taxon>
        <taxon>Talitrida</taxon>
        <taxon>Talitroidea</taxon>
        <taxon>Hyalellidae</taxon>
        <taxon>Hyalella</taxon>
    </lineage>
</organism>
<sequence>MLKLIKISNAWTKPSRGVLFFSKCSENPDTSVISCSASPEELSLALKGKSLRDLAFVLRDTHRKLKMEWLQDKAFDEIWSRHTSDTSLLTDYAAAMLAIRRHWELNKESSPERRNIWLWRILNKYFMEGENVKALEDEVRLATRHMSDMTTSQEELEELTQRIKTTLRPIIKSQLNSQDSSCSSEMLAKMINSELQFIKEDLDVDTSRGNSFFNAIGGTGNFWSRRFSETDRVRVLDVGSCYNPLGRHPKLLVTPIDLMPATKDVYKCDFLQLEVADPSDCDIPPELASSEDPSSDCDSTPTIERLPCESFDAVVFSLMLDYIPCPEARLECCRKASELLKPGGLLLIVTPSCSAGMLNPLLFKYFHWHLAKLGLKKHVSKKTSGFRTFSYRKAFYPFVAEAGADKIQEDAAEYRDILKRLNYTNNIDKVDLTKGLYFYRDIEPHWE</sequence>
<evidence type="ECO:0000256" key="3">
    <source>
        <dbReference type="ARBA" id="ARBA00022691"/>
    </source>
</evidence>
<keyword evidence="4" id="KW-1185">Reference proteome</keyword>
<keyword evidence="2" id="KW-0808">Transferase</keyword>
<dbReference type="Proteomes" id="UP000694843">
    <property type="component" value="Unplaced"/>
</dbReference>
<evidence type="ECO:0000313" key="4">
    <source>
        <dbReference type="Proteomes" id="UP000694843"/>
    </source>
</evidence>
<dbReference type="OrthoDB" id="5954793at2759"/>
<dbReference type="GO" id="GO:0032259">
    <property type="term" value="P:methylation"/>
    <property type="evidence" value="ECO:0007669"/>
    <property type="project" value="UniProtKB-KW"/>
</dbReference>
<evidence type="ECO:0000256" key="1">
    <source>
        <dbReference type="ARBA" id="ARBA00022603"/>
    </source>
</evidence>
<dbReference type="AlphaFoldDB" id="A0A8B7P7Y1"/>
<dbReference type="KEGG" id="hazt:108678297"/>
<dbReference type="InterPro" id="IPR021867">
    <property type="entry name" value="Bmt2/SAMTOR"/>
</dbReference>
<name>A0A8B7P7Y1_HYAAZ</name>
<protein>
    <submittedName>
        <fullName evidence="5">S-adenosylmethionine sensor upstream of mTORC1</fullName>
    </submittedName>
</protein>
<proteinExistence type="predicted"/>
<evidence type="ECO:0000256" key="2">
    <source>
        <dbReference type="ARBA" id="ARBA00022679"/>
    </source>
</evidence>
<evidence type="ECO:0000313" key="5">
    <source>
        <dbReference type="RefSeq" id="XP_018022163.1"/>
    </source>
</evidence>
<dbReference type="GO" id="GO:1904262">
    <property type="term" value="P:negative regulation of TORC1 signaling"/>
    <property type="evidence" value="ECO:0007669"/>
    <property type="project" value="TreeGrafter"/>
</dbReference>
<gene>
    <name evidence="5" type="primary">LOC108678297</name>
</gene>
<dbReference type="InterPro" id="IPR029063">
    <property type="entry name" value="SAM-dependent_MTases_sf"/>
</dbReference>
<dbReference type="GeneID" id="108678297"/>
<dbReference type="RefSeq" id="XP_018022163.1">
    <property type="nucleotide sequence ID" value="XM_018166674.2"/>
</dbReference>
<dbReference type="Gene3D" id="3.40.50.150">
    <property type="entry name" value="Vaccinia Virus protein VP39"/>
    <property type="match status" value="1"/>
</dbReference>
<reference evidence="5" key="1">
    <citation type="submission" date="2025-08" db="UniProtKB">
        <authorList>
            <consortium name="RefSeq"/>
        </authorList>
    </citation>
    <scope>IDENTIFICATION</scope>
    <source>
        <tissue evidence="5">Whole organism</tissue>
    </source>
</reference>
<dbReference type="PANTHER" id="PTHR21008:SF0">
    <property type="entry name" value="S-ADENOSYLMETHIONINE SENSOR UPSTREAM OF MTORC1"/>
    <property type="match status" value="1"/>
</dbReference>
<accession>A0A8B7P7Y1</accession>
<dbReference type="PANTHER" id="PTHR21008">
    <property type="entry name" value="S-ADENOSYLMETHIONINE SENSOR UPSTREAM OF MTORC1-RELATED"/>
    <property type="match status" value="1"/>
</dbReference>
<dbReference type="SUPFAM" id="SSF53335">
    <property type="entry name" value="S-adenosyl-L-methionine-dependent methyltransferases"/>
    <property type="match status" value="1"/>
</dbReference>
<keyword evidence="3" id="KW-0949">S-adenosyl-L-methionine</keyword>
<dbReference type="GO" id="GO:0008168">
    <property type="term" value="F:methyltransferase activity"/>
    <property type="evidence" value="ECO:0007669"/>
    <property type="project" value="UniProtKB-KW"/>
</dbReference>